<evidence type="ECO:0000313" key="6">
    <source>
        <dbReference type="EMBL" id="KAF2762362.1"/>
    </source>
</evidence>
<dbReference type="GO" id="GO:0005975">
    <property type="term" value="P:carbohydrate metabolic process"/>
    <property type="evidence" value="ECO:0007669"/>
    <property type="project" value="InterPro"/>
</dbReference>
<evidence type="ECO:0000256" key="2">
    <source>
        <dbReference type="ARBA" id="ARBA00022729"/>
    </source>
</evidence>
<protein>
    <submittedName>
        <fullName evidence="6">Arabinanase/levansucrase/invertase</fullName>
    </submittedName>
</protein>
<proteinExistence type="inferred from homology"/>
<evidence type="ECO:0000256" key="1">
    <source>
        <dbReference type="ARBA" id="ARBA00009865"/>
    </source>
</evidence>
<comment type="similarity">
    <text evidence="1 5">Belongs to the glycosyl hydrolase 43 family.</text>
</comment>
<dbReference type="PANTHER" id="PTHR43817:SF1">
    <property type="entry name" value="HYDROLASE, FAMILY 43, PUTATIVE (AFU_ORTHOLOGUE AFUA_3G01660)-RELATED"/>
    <property type="match status" value="1"/>
</dbReference>
<reference evidence="6" key="1">
    <citation type="journal article" date="2020" name="Stud. Mycol.">
        <title>101 Dothideomycetes genomes: a test case for predicting lifestyles and emergence of pathogens.</title>
        <authorList>
            <person name="Haridas S."/>
            <person name="Albert R."/>
            <person name="Binder M."/>
            <person name="Bloem J."/>
            <person name="Labutti K."/>
            <person name="Salamov A."/>
            <person name="Andreopoulos B."/>
            <person name="Baker S."/>
            <person name="Barry K."/>
            <person name="Bills G."/>
            <person name="Bluhm B."/>
            <person name="Cannon C."/>
            <person name="Castanera R."/>
            <person name="Culley D."/>
            <person name="Daum C."/>
            <person name="Ezra D."/>
            <person name="Gonzalez J."/>
            <person name="Henrissat B."/>
            <person name="Kuo A."/>
            <person name="Liang C."/>
            <person name="Lipzen A."/>
            <person name="Lutzoni F."/>
            <person name="Magnuson J."/>
            <person name="Mondo S."/>
            <person name="Nolan M."/>
            <person name="Ohm R."/>
            <person name="Pangilinan J."/>
            <person name="Park H.-J."/>
            <person name="Ramirez L."/>
            <person name="Alfaro M."/>
            <person name="Sun H."/>
            <person name="Tritt A."/>
            <person name="Yoshinaga Y."/>
            <person name="Zwiers L.-H."/>
            <person name="Turgeon B."/>
            <person name="Goodwin S."/>
            <person name="Spatafora J."/>
            <person name="Crous P."/>
            <person name="Grigoriev I."/>
        </authorList>
    </citation>
    <scope>NUCLEOTIDE SEQUENCE</scope>
    <source>
        <strain evidence="6">CBS 121739</strain>
    </source>
</reference>
<dbReference type="GeneID" id="54482692"/>
<dbReference type="InterPro" id="IPR006710">
    <property type="entry name" value="Glyco_hydro_43"/>
</dbReference>
<keyword evidence="3 5" id="KW-0378">Hydrolase</keyword>
<organism evidence="6 7">
    <name type="scientific">Pseudovirgaria hyperparasitica</name>
    <dbReference type="NCBI Taxonomy" id="470096"/>
    <lineage>
        <taxon>Eukaryota</taxon>
        <taxon>Fungi</taxon>
        <taxon>Dikarya</taxon>
        <taxon>Ascomycota</taxon>
        <taxon>Pezizomycotina</taxon>
        <taxon>Dothideomycetes</taxon>
        <taxon>Dothideomycetes incertae sedis</taxon>
        <taxon>Acrospermales</taxon>
        <taxon>Acrospermaceae</taxon>
        <taxon>Pseudovirgaria</taxon>
    </lineage>
</organism>
<accession>A0A6A6WHT2</accession>
<keyword evidence="4 5" id="KW-0326">Glycosidase</keyword>
<evidence type="ECO:0000256" key="5">
    <source>
        <dbReference type="RuleBase" id="RU361187"/>
    </source>
</evidence>
<name>A0A6A6WHT2_9PEZI</name>
<keyword evidence="7" id="KW-1185">Reference proteome</keyword>
<dbReference type="CDD" id="cd18820">
    <property type="entry name" value="GH43_LbAraf43-like"/>
    <property type="match status" value="1"/>
</dbReference>
<dbReference type="OrthoDB" id="272289at2759"/>
<dbReference type="EMBL" id="ML996566">
    <property type="protein sequence ID" value="KAF2762362.1"/>
    <property type="molecule type" value="Genomic_DNA"/>
</dbReference>
<dbReference type="PANTHER" id="PTHR43817">
    <property type="entry name" value="GLYCOSYL HYDROLASE"/>
    <property type="match status" value="1"/>
</dbReference>
<dbReference type="GO" id="GO:0004553">
    <property type="term" value="F:hydrolase activity, hydrolyzing O-glycosyl compounds"/>
    <property type="evidence" value="ECO:0007669"/>
    <property type="project" value="InterPro"/>
</dbReference>
<evidence type="ECO:0000256" key="4">
    <source>
        <dbReference type="ARBA" id="ARBA00023295"/>
    </source>
</evidence>
<keyword evidence="2" id="KW-0732">Signal</keyword>
<gene>
    <name evidence="6" type="ORF">EJ05DRAFT_434167</name>
</gene>
<sequence length="298" mass="33609">MFTTGGSVEIWTSHDLLDFYNYEKHVLWVPPPDQPFSADIWAPEFHAIYGRWYAYFAAGDPKHGNKSHRMWVLEGPPSTEPPTSGKWQMAGPIKGMDSRQWAIDGTVITLDNALYFVYSGWPVDRPGCENQQELWIIRLDMPTQASSAPVRICQPHKNWECSGSSGINEGPQWLESPDGNWKAIVYSCAGSWTKEYKMNVLQYMGGDPLDPRSWRKGRPLLQNSRDGKGPFGPGHGTFVNYRGETVAVFHATDNASDGWANRKARVQRVRWTANGPDMGGVVGTLVDEKERWLIPHQS</sequence>
<dbReference type="InterPro" id="IPR023296">
    <property type="entry name" value="Glyco_hydro_beta-prop_sf"/>
</dbReference>
<dbReference type="Proteomes" id="UP000799437">
    <property type="component" value="Unassembled WGS sequence"/>
</dbReference>
<dbReference type="AlphaFoldDB" id="A0A6A6WHT2"/>
<evidence type="ECO:0000256" key="3">
    <source>
        <dbReference type="ARBA" id="ARBA00022801"/>
    </source>
</evidence>
<evidence type="ECO:0000313" key="7">
    <source>
        <dbReference type="Proteomes" id="UP000799437"/>
    </source>
</evidence>
<dbReference type="Pfam" id="PF04616">
    <property type="entry name" value="Glyco_hydro_43"/>
    <property type="match status" value="1"/>
</dbReference>
<dbReference type="RefSeq" id="XP_033604813.1">
    <property type="nucleotide sequence ID" value="XM_033741638.1"/>
</dbReference>
<dbReference type="SUPFAM" id="SSF75005">
    <property type="entry name" value="Arabinanase/levansucrase/invertase"/>
    <property type="match status" value="1"/>
</dbReference>
<dbReference type="Gene3D" id="2.115.10.20">
    <property type="entry name" value="Glycosyl hydrolase domain, family 43"/>
    <property type="match status" value="1"/>
</dbReference>